<gene>
    <name evidence="2" type="ORF">BJ508DRAFT_350892</name>
</gene>
<organism evidence="2 3">
    <name type="scientific">Ascobolus immersus RN42</name>
    <dbReference type="NCBI Taxonomy" id="1160509"/>
    <lineage>
        <taxon>Eukaryota</taxon>
        <taxon>Fungi</taxon>
        <taxon>Dikarya</taxon>
        <taxon>Ascomycota</taxon>
        <taxon>Pezizomycotina</taxon>
        <taxon>Pezizomycetes</taxon>
        <taxon>Pezizales</taxon>
        <taxon>Ascobolaceae</taxon>
        <taxon>Ascobolus</taxon>
    </lineage>
</organism>
<dbReference type="Proteomes" id="UP000275078">
    <property type="component" value="Unassembled WGS sequence"/>
</dbReference>
<proteinExistence type="predicted"/>
<feature type="region of interest" description="Disordered" evidence="1">
    <location>
        <begin position="1"/>
        <end position="64"/>
    </location>
</feature>
<dbReference type="EMBL" id="ML119733">
    <property type="protein sequence ID" value="RPA76995.1"/>
    <property type="molecule type" value="Genomic_DNA"/>
</dbReference>
<keyword evidence="3" id="KW-1185">Reference proteome</keyword>
<evidence type="ECO:0000256" key="1">
    <source>
        <dbReference type="SAM" id="MobiDB-lite"/>
    </source>
</evidence>
<name>A0A3N4HT27_ASCIM</name>
<protein>
    <submittedName>
        <fullName evidence="2">Uncharacterized protein</fullName>
    </submittedName>
</protein>
<dbReference type="AlphaFoldDB" id="A0A3N4HT27"/>
<sequence>MGHLAKQKMAEKRGPTYDLPPPLPKLAQCRKAPKKESSKAPSTPKVFPPKPEPSGSKRSTSSQVKQWEGLTLPTIYSAFTTSYLPMLRTRLILDYTSFLPPQSPLLPHHSSGISNKVDWTKVAYAIEDEKKQQEQARVSQMFMPPRKARQLSRQSIPLVWHALLLASRGPEECGGLEAEYIETEIRKFVVRMAGREDWSLKWVAGQGDWDGLAVQVVGDVRLIEFVFEGEERRDIGEAARKFRGVYFESCRRMLRGSEVRPQVFWELTEVGERLEAGKWRRIDRSKTPVVGADACFGLWKEMAPRWNWWGKDKVALE</sequence>
<reference evidence="2 3" key="1">
    <citation type="journal article" date="2018" name="Nat. Ecol. Evol.">
        <title>Pezizomycetes genomes reveal the molecular basis of ectomycorrhizal truffle lifestyle.</title>
        <authorList>
            <person name="Murat C."/>
            <person name="Payen T."/>
            <person name="Noel B."/>
            <person name="Kuo A."/>
            <person name="Morin E."/>
            <person name="Chen J."/>
            <person name="Kohler A."/>
            <person name="Krizsan K."/>
            <person name="Balestrini R."/>
            <person name="Da Silva C."/>
            <person name="Montanini B."/>
            <person name="Hainaut M."/>
            <person name="Levati E."/>
            <person name="Barry K.W."/>
            <person name="Belfiori B."/>
            <person name="Cichocki N."/>
            <person name="Clum A."/>
            <person name="Dockter R.B."/>
            <person name="Fauchery L."/>
            <person name="Guy J."/>
            <person name="Iotti M."/>
            <person name="Le Tacon F."/>
            <person name="Lindquist E.A."/>
            <person name="Lipzen A."/>
            <person name="Malagnac F."/>
            <person name="Mello A."/>
            <person name="Molinier V."/>
            <person name="Miyauchi S."/>
            <person name="Poulain J."/>
            <person name="Riccioni C."/>
            <person name="Rubini A."/>
            <person name="Sitrit Y."/>
            <person name="Splivallo R."/>
            <person name="Traeger S."/>
            <person name="Wang M."/>
            <person name="Zifcakova L."/>
            <person name="Wipf D."/>
            <person name="Zambonelli A."/>
            <person name="Paolocci F."/>
            <person name="Nowrousian M."/>
            <person name="Ottonello S."/>
            <person name="Baldrian P."/>
            <person name="Spatafora J.W."/>
            <person name="Henrissat B."/>
            <person name="Nagy L.G."/>
            <person name="Aury J.M."/>
            <person name="Wincker P."/>
            <person name="Grigoriev I.V."/>
            <person name="Bonfante P."/>
            <person name="Martin F.M."/>
        </authorList>
    </citation>
    <scope>NUCLEOTIDE SEQUENCE [LARGE SCALE GENOMIC DNA]</scope>
    <source>
        <strain evidence="2 3">RN42</strain>
    </source>
</reference>
<evidence type="ECO:0000313" key="3">
    <source>
        <dbReference type="Proteomes" id="UP000275078"/>
    </source>
</evidence>
<evidence type="ECO:0000313" key="2">
    <source>
        <dbReference type="EMBL" id="RPA76995.1"/>
    </source>
</evidence>
<accession>A0A3N4HT27</accession>